<accession>A0A8B8ZJI2</accession>
<reference evidence="2" key="1">
    <citation type="journal article" date="2019" name="Nat. Commun.">
        <title>Genome-wide association mapping of date palm fruit traits.</title>
        <authorList>
            <person name="Hazzouri K.M."/>
            <person name="Gros-Balthazard M."/>
            <person name="Flowers J.M."/>
            <person name="Copetti D."/>
            <person name="Lemansour A."/>
            <person name="Lebrun M."/>
            <person name="Masmoudi K."/>
            <person name="Ferrand S."/>
            <person name="Dhar M.I."/>
            <person name="Fresquez Z.A."/>
            <person name="Rosas U."/>
            <person name="Zhang J."/>
            <person name="Talag J."/>
            <person name="Lee S."/>
            <person name="Kudrna D."/>
            <person name="Powell R.F."/>
            <person name="Leitch I.J."/>
            <person name="Krueger R.R."/>
            <person name="Wing R.A."/>
            <person name="Amiri K.M.A."/>
            <person name="Purugganan M.D."/>
        </authorList>
    </citation>
    <scope>NUCLEOTIDE SEQUENCE [LARGE SCALE GENOMIC DNA]</scope>
    <source>
        <strain evidence="2">cv. Khalas</strain>
    </source>
</reference>
<gene>
    <name evidence="3" type="primary">LOC120104584</name>
</gene>
<keyword evidence="2" id="KW-1185">Reference proteome</keyword>
<dbReference type="RefSeq" id="XP_038971859.1">
    <property type="nucleotide sequence ID" value="XM_039115931.1"/>
</dbReference>
<evidence type="ECO:0000313" key="2">
    <source>
        <dbReference type="Proteomes" id="UP000228380"/>
    </source>
</evidence>
<protein>
    <submittedName>
        <fullName evidence="3">Uncharacterized protein LOC120104584</fullName>
    </submittedName>
</protein>
<sequence length="441" mass="44837">MCGRVGHWPAVCEFGSPVVEGTKPAETETGPEKASKGKAVTEDSRQAVGGGDRPREGGAFGPWLVTNRIGTTSSAFRKKEKSGPGARKGMTPASPGPGPSRTEEGSTSTLSPIDLEGWQKPTKVARRRTPEKDVSEAGASLLVGEPSRPGTGTGSGAEVTQGVDRAMPSLGRLEVRPKSSGGLRPSGPGSSPLKRFRSPPRFEPAVDRFVGVSSTQAGGKEPARAKARRPAAGFRGRSRSSPPPLAPVRGRPPMVNEHPTGVEGDQRCELAASTGSQLLRSSVEVGLPELGSVLAPELQPGETLAGQASGEDGNGGDLEQGEGSAVKSIGNELQVLQACQMAQGSSACDSVIRKIGVNGTGEDSSCCGGDRVEHGTGTSVSACHTAQVNSGGQHLQVLLQLMASAKGVRPNSLGGAGCMEVDAGESNSSGGVGCVGLKGDL</sequence>
<name>A0A8B8ZJI2_PHODC</name>
<reference evidence="3" key="2">
    <citation type="submission" date="2025-08" db="UniProtKB">
        <authorList>
            <consortium name="RefSeq"/>
        </authorList>
    </citation>
    <scope>IDENTIFICATION</scope>
    <source>
        <tissue evidence="3">Young leaves</tissue>
    </source>
</reference>
<dbReference type="GeneID" id="120104584"/>
<proteinExistence type="predicted"/>
<feature type="region of interest" description="Disordered" evidence="1">
    <location>
        <begin position="15"/>
        <end position="263"/>
    </location>
</feature>
<evidence type="ECO:0000313" key="3">
    <source>
        <dbReference type="RefSeq" id="XP_038971859.1"/>
    </source>
</evidence>
<feature type="region of interest" description="Disordered" evidence="1">
    <location>
        <begin position="303"/>
        <end position="324"/>
    </location>
</feature>
<dbReference type="Proteomes" id="UP000228380">
    <property type="component" value="Chromosome 2"/>
</dbReference>
<dbReference type="AlphaFoldDB" id="A0A8B8ZJI2"/>
<feature type="compositionally biased region" description="Basic and acidic residues" evidence="1">
    <location>
        <begin position="23"/>
        <end position="45"/>
    </location>
</feature>
<evidence type="ECO:0000256" key="1">
    <source>
        <dbReference type="SAM" id="MobiDB-lite"/>
    </source>
</evidence>
<feature type="compositionally biased region" description="Low complexity" evidence="1">
    <location>
        <begin position="178"/>
        <end position="193"/>
    </location>
</feature>
<organism evidence="2 3">
    <name type="scientific">Phoenix dactylifera</name>
    <name type="common">Date palm</name>
    <dbReference type="NCBI Taxonomy" id="42345"/>
    <lineage>
        <taxon>Eukaryota</taxon>
        <taxon>Viridiplantae</taxon>
        <taxon>Streptophyta</taxon>
        <taxon>Embryophyta</taxon>
        <taxon>Tracheophyta</taxon>
        <taxon>Spermatophyta</taxon>
        <taxon>Magnoliopsida</taxon>
        <taxon>Liliopsida</taxon>
        <taxon>Arecaceae</taxon>
        <taxon>Coryphoideae</taxon>
        <taxon>Phoeniceae</taxon>
        <taxon>Phoenix</taxon>
    </lineage>
</organism>
<dbReference type="KEGG" id="pda:120104584"/>